<evidence type="ECO:0000256" key="1">
    <source>
        <dbReference type="ARBA" id="ARBA00008798"/>
    </source>
</evidence>
<keyword evidence="8" id="KW-0804">Transcription</keyword>
<dbReference type="PROSITE" id="PS50044">
    <property type="entry name" value="SIGMA54_3"/>
    <property type="match status" value="1"/>
</dbReference>
<keyword evidence="12" id="KW-1185">Reference proteome</keyword>
<dbReference type="OrthoDB" id="9814402at2"/>
<dbReference type="STRING" id="698762.SAMN00808754_0469"/>
<dbReference type="PANTHER" id="PTHR32248:SF4">
    <property type="entry name" value="RNA POLYMERASE SIGMA-54 FACTOR"/>
    <property type="match status" value="1"/>
</dbReference>
<gene>
    <name evidence="11" type="ORF">SAMN00808754_0469</name>
</gene>
<evidence type="ECO:0000256" key="3">
    <source>
        <dbReference type="ARBA" id="ARBA00022679"/>
    </source>
</evidence>
<evidence type="ECO:0000256" key="5">
    <source>
        <dbReference type="ARBA" id="ARBA00023015"/>
    </source>
</evidence>
<dbReference type="Gene3D" id="1.10.10.1330">
    <property type="entry name" value="RNA polymerase sigma-54 factor, core-binding domain"/>
    <property type="match status" value="1"/>
</dbReference>
<dbReference type="PIRSF" id="PIRSF000774">
    <property type="entry name" value="RpoN"/>
    <property type="match status" value="1"/>
</dbReference>
<keyword evidence="5" id="KW-0805">Transcription regulation</keyword>
<dbReference type="GO" id="GO:0000428">
    <property type="term" value="C:DNA-directed RNA polymerase complex"/>
    <property type="evidence" value="ECO:0007669"/>
    <property type="project" value="UniProtKB-KW"/>
</dbReference>
<sequence length="465" mass="52612">MRAGIGLHLEQSQKLVMTPELRQAMVILQLSTLELTEYLEQELQENPILEIGEDGEFLSPEGLNIQQEEQGELSLDWAEYFADGSDLGFVWVPRENPEEPNFNNSLAAEGPGLHDYLLLQLNLSVKDKKGLSIGTFLIGNIDQNGYLKISVKEAATALKVHPGEVWRVLEIIQGFDPPGVGARDLVECLLLQLRHYKEVPTGAEKIIRHFLPDVAQGRLAKIARQLSLSLAEVQAAVDFIRNLDPKPGRTFGSQRDVRYIIPDVIVERAGDDYVVLINDVATPRLRINPHYQALLRQGVCDYQTRKFLEDKLNAATWIIRSMEHRRVTLYRVVQRIVQEQREFLEKGIKYLKPLTMRQVAEALGLHESTVSRATANKYVQTPQGLFELKFFFANGITKKDGVAAAESIKKLISEAVAKEDPFAPLTDQQLTELLNRQGIQISRRTVAKYRDELGIPTAARRKRYN</sequence>
<evidence type="ECO:0000256" key="6">
    <source>
        <dbReference type="ARBA" id="ARBA00023082"/>
    </source>
</evidence>
<accession>A0A1W1VDX9</accession>
<dbReference type="EMBL" id="LT838272">
    <property type="protein sequence ID" value="SMB91526.1"/>
    <property type="molecule type" value="Genomic_DNA"/>
</dbReference>
<dbReference type="PROSITE" id="PS00718">
    <property type="entry name" value="SIGMA54_2"/>
    <property type="match status" value="1"/>
</dbReference>
<dbReference type="PANTHER" id="PTHR32248">
    <property type="entry name" value="RNA POLYMERASE SIGMA-54 FACTOR"/>
    <property type="match status" value="1"/>
</dbReference>
<feature type="domain" description="RNA polymerase sigma factor 54 core-binding" evidence="10">
    <location>
        <begin position="106"/>
        <end position="291"/>
    </location>
</feature>
<dbReference type="GO" id="GO:0016987">
    <property type="term" value="F:sigma factor activity"/>
    <property type="evidence" value="ECO:0007669"/>
    <property type="project" value="UniProtKB-KW"/>
</dbReference>
<feature type="domain" description="RNA polymerase sigma factor 54 DNA-binding" evidence="9">
    <location>
        <begin position="306"/>
        <end position="463"/>
    </location>
</feature>
<evidence type="ECO:0000256" key="8">
    <source>
        <dbReference type="ARBA" id="ARBA00023163"/>
    </source>
</evidence>
<reference evidence="11 12" key="1">
    <citation type="submission" date="2017-04" db="EMBL/GenBank/DDBJ databases">
        <authorList>
            <person name="Afonso C.L."/>
            <person name="Miller P.J."/>
            <person name="Scott M.A."/>
            <person name="Spackman E."/>
            <person name="Goraichik I."/>
            <person name="Dimitrov K.M."/>
            <person name="Suarez D.L."/>
            <person name="Swayne D.E."/>
        </authorList>
    </citation>
    <scope>NUCLEOTIDE SEQUENCE [LARGE SCALE GENOMIC DNA]</scope>
    <source>
        <strain evidence="11 12">ToBE</strain>
    </source>
</reference>
<evidence type="ECO:0000313" key="11">
    <source>
        <dbReference type="EMBL" id="SMB91526.1"/>
    </source>
</evidence>
<dbReference type="GO" id="GO:0016779">
    <property type="term" value="F:nucleotidyltransferase activity"/>
    <property type="evidence" value="ECO:0007669"/>
    <property type="project" value="UniProtKB-KW"/>
</dbReference>
<dbReference type="Pfam" id="PF00309">
    <property type="entry name" value="Sigma54_AID"/>
    <property type="match status" value="1"/>
</dbReference>
<protein>
    <submittedName>
        <fullName evidence="11">RNA polymerase, sigma 54 subunit, RpoN/SigL</fullName>
    </submittedName>
</protein>
<dbReference type="InterPro" id="IPR007634">
    <property type="entry name" value="RNA_pol_sigma_54_DNA-bd"/>
</dbReference>
<evidence type="ECO:0000313" key="12">
    <source>
        <dbReference type="Proteomes" id="UP000192569"/>
    </source>
</evidence>
<comment type="similarity">
    <text evidence="1">Belongs to the sigma-54 factor family.</text>
</comment>
<keyword evidence="3" id="KW-0808">Transferase</keyword>
<dbReference type="GO" id="GO:0003677">
    <property type="term" value="F:DNA binding"/>
    <property type="evidence" value="ECO:0007669"/>
    <property type="project" value="UniProtKB-KW"/>
</dbReference>
<keyword evidence="6" id="KW-0731">Sigma factor</keyword>
<keyword evidence="2" id="KW-0240">DNA-directed RNA polymerase</keyword>
<organism evidence="11 12">
    <name type="scientific">Thermanaeromonas toyohensis ToBE</name>
    <dbReference type="NCBI Taxonomy" id="698762"/>
    <lineage>
        <taxon>Bacteria</taxon>
        <taxon>Bacillati</taxon>
        <taxon>Bacillota</taxon>
        <taxon>Clostridia</taxon>
        <taxon>Neomoorellales</taxon>
        <taxon>Neomoorellaceae</taxon>
        <taxon>Thermanaeromonas</taxon>
    </lineage>
</organism>
<evidence type="ECO:0000259" key="10">
    <source>
        <dbReference type="Pfam" id="PF04963"/>
    </source>
</evidence>
<dbReference type="InterPro" id="IPR038709">
    <property type="entry name" value="RpoN_core-bd_sf"/>
</dbReference>
<dbReference type="Proteomes" id="UP000192569">
    <property type="component" value="Chromosome I"/>
</dbReference>
<dbReference type="GO" id="GO:0001216">
    <property type="term" value="F:DNA-binding transcription activator activity"/>
    <property type="evidence" value="ECO:0007669"/>
    <property type="project" value="InterPro"/>
</dbReference>
<dbReference type="AlphaFoldDB" id="A0A1W1VDX9"/>
<dbReference type="NCBIfam" id="TIGR02395">
    <property type="entry name" value="rpoN_sigma"/>
    <property type="match status" value="1"/>
</dbReference>
<dbReference type="InterPro" id="IPR000394">
    <property type="entry name" value="RNA_pol_sigma_54"/>
</dbReference>
<evidence type="ECO:0000256" key="4">
    <source>
        <dbReference type="ARBA" id="ARBA00022695"/>
    </source>
</evidence>
<evidence type="ECO:0000259" key="9">
    <source>
        <dbReference type="Pfam" id="PF04552"/>
    </source>
</evidence>
<dbReference type="Pfam" id="PF04552">
    <property type="entry name" value="Sigma54_DBD"/>
    <property type="match status" value="1"/>
</dbReference>
<proteinExistence type="inferred from homology"/>
<keyword evidence="7" id="KW-0238">DNA-binding</keyword>
<dbReference type="PROSITE" id="PS00717">
    <property type="entry name" value="SIGMA54_1"/>
    <property type="match status" value="1"/>
</dbReference>
<dbReference type="Pfam" id="PF04963">
    <property type="entry name" value="Sigma54_CBD"/>
    <property type="match status" value="1"/>
</dbReference>
<dbReference type="RefSeq" id="WP_084663654.1">
    <property type="nucleotide sequence ID" value="NZ_LT838272.1"/>
</dbReference>
<dbReference type="PRINTS" id="PR00045">
    <property type="entry name" value="SIGMA54FCT"/>
</dbReference>
<name>A0A1W1VDX9_9FIRM</name>
<dbReference type="GO" id="GO:0006352">
    <property type="term" value="P:DNA-templated transcription initiation"/>
    <property type="evidence" value="ECO:0007669"/>
    <property type="project" value="InterPro"/>
</dbReference>
<dbReference type="InterPro" id="IPR007046">
    <property type="entry name" value="RNA_pol_sigma_54_core-bd"/>
</dbReference>
<dbReference type="Gene3D" id="1.10.10.60">
    <property type="entry name" value="Homeodomain-like"/>
    <property type="match status" value="1"/>
</dbReference>
<evidence type="ECO:0000256" key="7">
    <source>
        <dbReference type="ARBA" id="ARBA00023125"/>
    </source>
</evidence>
<keyword evidence="4" id="KW-0548">Nucleotidyltransferase</keyword>
<evidence type="ECO:0000256" key="2">
    <source>
        <dbReference type="ARBA" id="ARBA00022478"/>
    </source>
</evidence>